<dbReference type="PRINTS" id="PR00344">
    <property type="entry name" value="BCTRLSENSOR"/>
</dbReference>
<dbReference type="InterPro" id="IPR004358">
    <property type="entry name" value="Sig_transdc_His_kin-like_C"/>
</dbReference>
<feature type="domain" description="Histidine kinase" evidence="12">
    <location>
        <begin position="237"/>
        <end position="451"/>
    </location>
</feature>
<dbReference type="SUPFAM" id="SSF47384">
    <property type="entry name" value="Homodimeric domain of signal transducing histidine kinase"/>
    <property type="match status" value="1"/>
</dbReference>
<evidence type="ECO:0000256" key="3">
    <source>
        <dbReference type="ARBA" id="ARBA00012438"/>
    </source>
</evidence>
<gene>
    <name evidence="14" type="primary">tcrY_2</name>
    <name evidence="14" type="ORF">ENSA5_58010</name>
</gene>
<dbReference type="InterPro" id="IPR003660">
    <property type="entry name" value="HAMP_dom"/>
</dbReference>
<evidence type="ECO:0000313" key="15">
    <source>
        <dbReference type="Proteomes" id="UP000237968"/>
    </source>
</evidence>
<evidence type="ECO:0000256" key="6">
    <source>
        <dbReference type="ARBA" id="ARBA00022692"/>
    </source>
</evidence>
<protein>
    <recommendedName>
        <fullName evidence="3">histidine kinase</fullName>
        <ecNumber evidence="3">2.7.13.3</ecNumber>
    </recommendedName>
</protein>
<dbReference type="GO" id="GO:0016020">
    <property type="term" value="C:membrane"/>
    <property type="evidence" value="ECO:0007669"/>
    <property type="project" value="UniProtKB-SubCell"/>
</dbReference>
<dbReference type="InterPro" id="IPR036890">
    <property type="entry name" value="HATPase_C_sf"/>
</dbReference>
<dbReference type="AlphaFoldDB" id="A0A2S9XEP1"/>
<keyword evidence="5 14" id="KW-0808">Transferase</keyword>
<dbReference type="InterPro" id="IPR003594">
    <property type="entry name" value="HATPase_dom"/>
</dbReference>
<evidence type="ECO:0000256" key="2">
    <source>
        <dbReference type="ARBA" id="ARBA00004370"/>
    </source>
</evidence>
<keyword evidence="9" id="KW-0902">Two-component regulatory system</keyword>
<dbReference type="Pfam" id="PF02518">
    <property type="entry name" value="HATPase_c"/>
    <property type="match status" value="1"/>
</dbReference>
<dbReference type="EMBL" id="PVNK01000255">
    <property type="protein sequence ID" value="PRP91141.1"/>
    <property type="molecule type" value="Genomic_DNA"/>
</dbReference>
<dbReference type="Proteomes" id="UP000237968">
    <property type="component" value="Unassembled WGS sequence"/>
</dbReference>
<keyword evidence="4" id="KW-0597">Phosphoprotein</keyword>
<dbReference type="InterPro" id="IPR050428">
    <property type="entry name" value="TCS_sensor_his_kinase"/>
</dbReference>
<sequence length="463" mass="49940">MSFRSRVVGTVAAVNLTVIALAFIAVAHIVNASQQRQFDDALQREALEEVSEIAEGGGEHLRISPRLGPSPDDIGPLTKYAVLYDATGGVLDASLAWNGEVPAIDELPSPTGNLWIRGQHLRGLVTEVEGHPGTLLLLAAPRDDLDNDARILSRVLTLVFGLAFMSTIVLTSGVVHRLTRIHERIAQVVRRISDKDMTARVGEVRAAPEIIQLASDIDDMIARIELLLRNQSEFITHAAHELRSPLATLYGELSLAVRRARDAEQYREAIEGALVSTRRLMTLADDLLALARVGHVSESPHAPVNLEQICTEAQDMVGPQARAQDVRLAVQVEAMVVDGNYMDLARLVRNLLENAIGHSCAGGVVEVEGRSEGAYAVLKVRDHGTGVSQSDAEKIFQPFFRGSRERASERPGSGLGLAIALEITTQHGGTLELDAVPGPGACFVLRLPLDGAEAQRAPASRRS</sequence>
<dbReference type="Pfam" id="PF00512">
    <property type="entry name" value="HisKA"/>
    <property type="match status" value="1"/>
</dbReference>
<evidence type="ECO:0000259" key="12">
    <source>
        <dbReference type="PROSITE" id="PS50109"/>
    </source>
</evidence>
<dbReference type="PROSITE" id="PS50885">
    <property type="entry name" value="HAMP"/>
    <property type="match status" value="1"/>
</dbReference>
<dbReference type="PANTHER" id="PTHR45436">
    <property type="entry name" value="SENSOR HISTIDINE KINASE YKOH"/>
    <property type="match status" value="1"/>
</dbReference>
<feature type="domain" description="HAMP" evidence="13">
    <location>
        <begin position="176"/>
        <end position="229"/>
    </location>
</feature>
<dbReference type="CDD" id="cd06225">
    <property type="entry name" value="HAMP"/>
    <property type="match status" value="1"/>
</dbReference>
<dbReference type="GO" id="GO:0000155">
    <property type="term" value="F:phosphorelay sensor kinase activity"/>
    <property type="evidence" value="ECO:0007669"/>
    <property type="project" value="InterPro"/>
</dbReference>
<comment type="subcellular location">
    <subcellularLocation>
        <location evidence="2">Membrane</location>
    </subcellularLocation>
</comment>
<dbReference type="SMART" id="SM00387">
    <property type="entry name" value="HATPase_c"/>
    <property type="match status" value="1"/>
</dbReference>
<keyword evidence="6 11" id="KW-0812">Transmembrane</keyword>
<reference evidence="14 15" key="1">
    <citation type="submission" date="2018-03" db="EMBL/GenBank/DDBJ databases">
        <title>Draft Genome Sequences of the Obligatory Marine Myxobacteria Enhygromyxa salina SWB005.</title>
        <authorList>
            <person name="Poehlein A."/>
            <person name="Moghaddam J.A."/>
            <person name="Harms H."/>
            <person name="Alanjari M."/>
            <person name="Koenig G.M."/>
            <person name="Daniel R."/>
            <person name="Schaeberle T.F."/>
        </authorList>
    </citation>
    <scope>NUCLEOTIDE SEQUENCE [LARGE SCALE GENOMIC DNA]</scope>
    <source>
        <strain evidence="14 15">SWB005</strain>
    </source>
</reference>
<evidence type="ECO:0000256" key="9">
    <source>
        <dbReference type="ARBA" id="ARBA00023012"/>
    </source>
</evidence>
<evidence type="ECO:0000256" key="8">
    <source>
        <dbReference type="ARBA" id="ARBA00022989"/>
    </source>
</evidence>
<dbReference type="InterPro" id="IPR003661">
    <property type="entry name" value="HisK_dim/P_dom"/>
</dbReference>
<dbReference type="Gene3D" id="3.30.565.10">
    <property type="entry name" value="Histidine kinase-like ATPase, C-terminal domain"/>
    <property type="match status" value="1"/>
</dbReference>
<dbReference type="PROSITE" id="PS50109">
    <property type="entry name" value="HIS_KIN"/>
    <property type="match status" value="1"/>
</dbReference>
<accession>A0A2S9XEP1</accession>
<keyword evidence="10 11" id="KW-0472">Membrane</keyword>
<evidence type="ECO:0000256" key="4">
    <source>
        <dbReference type="ARBA" id="ARBA00022553"/>
    </source>
</evidence>
<dbReference type="OrthoDB" id="9813151at2"/>
<dbReference type="PANTHER" id="PTHR45436:SF5">
    <property type="entry name" value="SENSOR HISTIDINE KINASE TRCS"/>
    <property type="match status" value="1"/>
</dbReference>
<keyword evidence="8 11" id="KW-1133">Transmembrane helix</keyword>
<feature type="transmembrane region" description="Helical" evidence="11">
    <location>
        <begin position="7"/>
        <end position="30"/>
    </location>
</feature>
<dbReference type="CDD" id="cd00082">
    <property type="entry name" value="HisKA"/>
    <property type="match status" value="1"/>
</dbReference>
<feature type="transmembrane region" description="Helical" evidence="11">
    <location>
        <begin position="151"/>
        <end position="175"/>
    </location>
</feature>
<comment type="catalytic activity">
    <reaction evidence="1">
        <text>ATP + protein L-histidine = ADP + protein N-phospho-L-histidine.</text>
        <dbReference type="EC" id="2.7.13.3"/>
    </reaction>
</comment>
<keyword evidence="15" id="KW-1185">Reference proteome</keyword>
<dbReference type="SUPFAM" id="SSF55874">
    <property type="entry name" value="ATPase domain of HSP90 chaperone/DNA topoisomerase II/histidine kinase"/>
    <property type="match status" value="1"/>
</dbReference>
<dbReference type="InterPro" id="IPR005467">
    <property type="entry name" value="His_kinase_dom"/>
</dbReference>
<evidence type="ECO:0000256" key="10">
    <source>
        <dbReference type="ARBA" id="ARBA00023136"/>
    </source>
</evidence>
<dbReference type="SMART" id="SM00304">
    <property type="entry name" value="HAMP"/>
    <property type="match status" value="1"/>
</dbReference>
<keyword evidence="7 14" id="KW-0418">Kinase</keyword>
<dbReference type="InterPro" id="IPR036097">
    <property type="entry name" value="HisK_dim/P_sf"/>
</dbReference>
<proteinExistence type="predicted"/>
<name>A0A2S9XEP1_9BACT</name>
<dbReference type="CDD" id="cd00075">
    <property type="entry name" value="HATPase"/>
    <property type="match status" value="1"/>
</dbReference>
<evidence type="ECO:0000256" key="5">
    <source>
        <dbReference type="ARBA" id="ARBA00022679"/>
    </source>
</evidence>
<evidence type="ECO:0000256" key="1">
    <source>
        <dbReference type="ARBA" id="ARBA00000085"/>
    </source>
</evidence>
<evidence type="ECO:0000259" key="13">
    <source>
        <dbReference type="PROSITE" id="PS50885"/>
    </source>
</evidence>
<comment type="caution">
    <text evidence="14">The sequence shown here is derived from an EMBL/GenBank/DDBJ whole genome shotgun (WGS) entry which is preliminary data.</text>
</comment>
<dbReference type="EC" id="2.7.13.3" evidence="3"/>
<dbReference type="Gene3D" id="6.10.340.10">
    <property type="match status" value="1"/>
</dbReference>
<evidence type="ECO:0000256" key="11">
    <source>
        <dbReference type="SAM" id="Phobius"/>
    </source>
</evidence>
<evidence type="ECO:0000256" key="7">
    <source>
        <dbReference type="ARBA" id="ARBA00022777"/>
    </source>
</evidence>
<evidence type="ECO:0000313" key="14">
    <source>
        <dbReference type="EMBL" id="PRP91141.1"/>
    </source>
</evidence>
<dbReference type="SMART" id="SM00388">
    <property type="entry name" value="HisKA"/>
    <property type="match status" value="1"/>
</dbReference>
<dbReference type="Gene3D" id="1.10.287.130">
    <property type="match status" value="1"/>
</dbReference>
<organism evidence="14 15">
    <name type="scientific">Enhygromyxa salina</name>
    <dbReference type="NCBI Taxonomy" id="215803"/>
    <lineage>
        <taxon>Bacteria</taxon>
        <taxon>Pseudomonadati</taxon>
        <taxon>Myxococcota</taxon>
        <taxon>Polyangia</taxon>
        <taxon>Nannocystales</taxon>
        <taxon>Nannocystaceae</taxon>
        <taxon>Enhygromyxa</taxon>
    </lineage>
</organism>
<dbReference type="RefSeq" id="WP_106395009.1">
    <property type="nucleotide sequence ID" value="NZ_PVNK01000255.1"/>
</dbReference>